<dbReference type="SUPFAM" id="SSF56024">
    <property type="entry name" value="Phospholipase D/nuclease"/>
    <property type="match status" value="2"/>
</dbReference>
<evidence type="ECO:0000256" key="5">
    <source>
        <dbReference type="ARBA" id="ARBA00022692"/>
    </source>
</evidence>
<keyword evidence="10" id="KW-0594">Phospholipid biosynthesis</keyword>
<dbReference type="Pfam" id="PF13396">
    <property type="entry name" value="PLDc_N"/>
    <property type="match status" value="1"/>
</dbReference>
<dbReference type="InterPro" id="IPR027379">
    <property type="entry name" value="CLS_N"/>
</dbReference>
<sequence>MLPSNEVLVQIGGVLWSILVAIELAVRYFMIGIVPGNRRPTTAMAWLLAIFFLPVVGLLAYWLFANPRLSRRRLEKQQRAHEQIMDATRHMQMPEEFHSQEEWVESAVMLNRNLGAMPLEGGNSVKVISDYRSSMEAMREEIDKATRYVHIQFYIMGDDEEYVGPVLDALERAVQRGVHVRLLFDHLGTLRVKGYGELKKRLNKSGINWRPMLPIDLIGRRWRRPDLRNHRKILVIDGEIGFTGSQNLIEPGYKRKSSHKIGREWVEMMLRIEGPLVRSLDVTFAIDWWQEDDDQEVLMDMNEARHPLAYEERPGETLAQLLPSGPGFGTENNLRLFNTLIYSASERLEITSPYFVPDDSLLYAITTAAQRGVEVELFVCEEGDQFLVHHAQQSYYQQLLEAGVRIHCYPAPMVLHTKCFTVDDDVAVVGSSNMDMRSFSLNMEISVMLLGKEMVNAVNDVQNHYREISSEITLSQWRRRPRMQRWIDNVARLTATLQ</sequence>
<evidence type="ECO:0000256" key="7">
    <source>
        <dbReference type="ARBA" id="ARBA00022989"/>
    </source>
</evidence>
<comment type="subcellular location">
    <subcellularLocation>
        <location evidence="1">Cell membrane</location>
        <topology evidence="1">Multi-pass membrane protein</topology>
    </subcellularLocation>
</comment>
<name>A0AAU6WB10_9MICC</name>
<evidence type="ECO:0000313" key="16">
    <source>
        <dbReference type="Proteomes" id="UP001486888"/>
    </source>
</evidence>
<dbReference type="SMART" id="SM00155">
    <property type="entry name" value="PLDc"/>
    <property type="match status" value="2"/>
</dbReference>
<keyword evidence="7 13" id="KW-1133">Transmembrane helix</keyword>
<keyword evidence="9 13" id="KW-0472">Membrane</keyword>
<dbReference type="EMBL" id="CP125942">
    <property type="protein sequence ID" value="XAO45176.1"/>
    <property type="molecule type" value="Genomic_DNA"/>
</dbReference>
<evidence type="ECO:0000256" key="12">
    <source>
        <dbReference type="NCBIfam" id="TIGR04265"/>
    </source>
</evidence>
<dbReference type="NCBIfam" id="TIGR04265">
    <property type="entry name" value="bac_cardiolipin"/>
    <property type="match status" value="1"/>
</dbReference>
<dbReference type="InterPro" id="IPR001736">
    <property type="entry name" value="PLipase_D/transphosphatidylase"/>
</dbReference>
<dbReference type="Gene3D" id="3.30.870.10">
    <property type="entry name" value="Endonuclease Chain A"/>
    <property type="match status" value="2"/>
</dbReference>
<dbReference type="GO" id="GO:0008808">
    <property type="term" value="F:cardiolipin synthase activity"/>
    <property type="evidence" value="ECO:0007669"/>
    <property type="project" value="UniProtKB-UniRule"/>
</dbReference>
<keyword evidence="11" id="KW-1208">Phospholipid metabolism</keyword>
<keyword evidence="16" id="KW-1185">Reference proteome</keyword>
<dbReference type="InterPro" id="IPR022924">
    <property type="entry name" value="Cardiolipin_synthase"/>
</dbReference>
<evidence type="ECO:0000313" key="15">
    <source>
        <dbReference type="EMBL" id="XAO45176.1"/>
    </source>
</evidence>
<evidence type="ECO:0000256" key="1">
    <source>
        <dbReference type="ARBA" id="ARBA00004651"/>
    </source>
</evidence>
<dbReference type="KEGG" id="gey:QMQ05_12560"/>
<keyword evidence="5 13" id="KW-0812">Transmembrane</keyword>
<dbReference type="PROSITE" id="PS50035">
    <property type="entry name" value="PLD"/>
    <property type="match status" value="2"/>
</dbReference>
<protein>
    <recommendedName>
        <fullName evidence="12">Cardiolipin synthase</fullName>
        <ecNumber evidence="12">2.7.8.-</ecNumber>
    </recommendedName>
</protein>
<dbReference type="EC" id="2.7.8.-" evidence="12"/>
<dbReference type="Proteomes" id="UP001486888">
    <property type="component" value="Chromosome"/>
</dbReference>
<accession>A0AAU6WB10</accession>
<keyword evidence="8" id="KW-0443">Lipid metabolism</keyword>
<feature type="transmembrane region" description="Helical" evidence="13">
    <location>
        <begin position="43"/>
        <end position="64"/>
    </location>
</feature>
<evidence type="ECO:0000256" key="4">
    <source>
        <dbReference type="ARBA" id="ARBA00022679"/>
    </source>
</evidence>
<proteinExistence type="predicted"/>
<evidence type="ECO:0000256" key="11">
    <source>
        <dbReference type="ARBA" id="ARBA00023264"/>
    </source>
</evidence>
<dbReference type="GO" id="GO:0032049">
    <property type="term" value="P:cardiolipin biosynthetic process"/>
    <property type="evidence" value="ECO:0007669"/>
    <property type="project" value="UniProtKB-UniRule"/>
</dbReference>
<keyword evidence="2" id="KW-1003">Cell membrane</keyword>
<evidence type="ECO:0000259" key="14">
    <source>
        <dbReference type="PROSITE" id="PS50035"/>
    </source>
</evidence>
<keyword evidence="6" id="KW-0677">Repeat</keyword>
<evidence type="ECO:0000256" key="10">
    <source>
        <dbReference type="ARBA" id="ARBA00023209"/>
    </source>
</evidence>
<dbReference type="GO" id="GO:0005886">
    <property type="term" value="C:plasma membrane"/>
    <property type="evidence" value="ECO:0007669"/>
    <property type="project" value="UniProtKB-SubCell"/>
</dbReference>
<dbReference type="AlphaFoldDB" id="A0AAU6WB10"/>
<feature type="domain" description="PLD phosphodiesterase" evidence="14">
    <location>
        <begin position="225"/>
        <end position="252"/>
    </location>
</feature>
<evidence type="ECO:0000256" key="2">
    <source>
        <dbReference type="ARBA" id="ARBA00022475"/>
    </source>
</evidence>
<feature type="domain" description="PLD phosphodiesterase" evidence="14">
    <location>
        <begin position="411"/>
        <end position="438"/>
    </location>
</feature>
<dbReference type="PANTHER" id="PTHR21248">
    <property type="entry name" value="CARDIOLIPIN SYNTHASE"/>
    <property type="match status" value="1"/>
</dbReference>
<evidence type="ECO:0000256" key="8">
    <source>
        <dbReference type="ARBA" id="ARBA00023098"/>
    </source>
</evidence>
<keyword evidence="3" id="KW-0444">Lipid biosynthesis</keyword>
<gene>
    <name evidence="15" type="primary">cls</name>
    <name evidence="15" type="ORF">QMQ05_12560</name>
</gene>
<organism evidence="15 16">
    <name type="scientific">Glutamicibacter ectropisis</name>
    <dbReference type="NCBI Taxonomy" id="3046593"/>
    <lineage>
        <taxon>Bacteria</taxon>
        <taxon>Bacillati</taxon>
        <taxon>Actinomycetota</taxon>
        <taxon>Actinomycetes</taxon>
        <taxon>Micrococcales</taxon>
        <taxon>Micrococcaceae</taxon>
        <taxon>Glutamicibacter</taxon>
    </lineage>
</organism>
<evidence type="ECO:0000256" key="6">
    <source>
        <dbReference type="ARBA" id="ARBA00022737"/>
    </source>
</evidence>
<feature type="transmembrane region" description="Helical" evidence="13">
    <location>
        <begin position="7"/>
        <end position="31"/>
    </location>
</feature>
<evidence type="ECO:0000256" key="13">
    <source>
        <dbReference type="SAM" id="Phobius"/>
    </source>
</evidence>
<evidence type="ECO:0000256" key="9">
    <source>
        <dbReference type="ARBA" id="ARBA00023136"/>
    </source>
</evidence>
<dbReference type="InterPro" id="IPR025202">
    <property type="entry name" value="PLD-like_dom"/>
</dbReference>
<reference evidence="15 16" key="1">
    <citation type="submission" date="2023-05" db="EMBL/GenBank/DDBJ databases">
        <title>Glutamicibacter sp. B1, complete genome.</title>
        <authorList>
            <person name="Long Y.H."/>
            <person name="Fang T."/>
            <person name="Li X.Y."/>
        </authorList>
    </citation>
    <scope>NUCLEOTIDE SEQUENCE [LARGE SCALE GENOMIC DNA]</scope>
    <source>
        <strain evidence="15 16">B1</strain>
    </source>
</reference>
<keyword evidence="4" id="KW-0808">Transferase</keyword>
<dbReference type="Pfam" id="PF13091">
    <property type="entry name" value="PLDc_2"/>
    <property type="match status" value="2"/>
</dbReference>
<evidence type="ECO:0000256" key="3">
    <source>
        <dbReference type="ARBA" id="ARBA00022516"/>
    </source>
</evidence>
<dbReference type="CDD" id="cd09158">
    <property type="entry name" value="PLDc_EcCLS_like_2"/>
    <property type="match status" value="1"/>
</dbReference>
<dbReference type="PANTHER" id="PTHR21248:SF22">
    <property type="entry name" value="PHOSPHOLIPASE D"/>
    <property type="match status" value="1"/>
</dbReference>